<comment type="caution">
    <text evidence="1">The sequence shown here is derived from an EMBL/GenBank/DDBJ whole genome shotgun (WGS) entry which is preliminary data.</text>
</comment>
<proteinExistence type="predicted"/>
<dbReference type="AlphaFoldDB" id="A0AAD6TNC6"/>
<evidence type="ECO:0000313" key="1">
    <source>
        <dbReference type="EMBL" id="KAJ7074973.1"/>
    </source>
</evidence>
<protein>
    <recommendedName>
        <fullName evidence="3">F-box domain-containing protein</fullName>
    </recommendedName>
</protein>
<reference evidence="1" key="1">
    <citation type="submission" date="2023-03" db="EMBL/GenBank/DDBJ databases">
        <title>Massive genome expansion in bonnet fungi (Mycena s.s.) driven by repeated elements and novel gene families across ecological guilds.</title>
        <authorList>
            <consortium name="Lawrence Berkeley National Laboratory"/>
            <person name="Harder C.B."/>
            <person name="Miyauchi S."/>
            <person name="Viragh M."/>
            <person name="Kuo A."/>
            <person name="Thoen E."/>
            <person name="Andreopoulos B."/>
            <person name="Lu D."/>
            <person name="Skrede I."/>
            <person name="Drula E."/>
            <person name="Henrissat B."/>
            <person name="Morin E."/>
            <person name="Kohler A."/>
            <person name="Barry K."/>
            <person name="LaButti K."/>
            <person name="Morin E."/>
            <person name="Salamov A."/>
            <person name="Lipzen A."/>
            <person name="Mereny Z."/>
            <person name="Hegedus B."/>
            <person name="Baldrian P."/>
            <person name="Stursova M."/>
            <person name="Weitz H."/>
            <person name="Taylor A."/>
            <person name="Grigoriev I.V."/>
            <person name="Nagy L.G."/>
            <person name="Martin F."/>
            <person name="Kauserud H."/>
        </authorList>
    </citation>
    <scope>NUCLEOTIDE SEQUENCE</scope>
    <source>
        <strain evidence="1">CBHHK173m</strain>
    </source>
</reference>
<name>A0AAD6TNC6_9AGAR</name>
<accession>A0AAD6TNC6</accession>
<evidence type="ECO:0000313" key="2">
    <source>
        <dbReference type="Proteomes" id="UP001222325"/>
    </source>
</evidence>
<organism evidence="1 2">
    <name type="scientific">Mycena belliarum</name>
    <dbReference type="NCBI Taxonomy" id="1033014"/>
    <lineage>
        <taxon>Eukaryota</taxon>
        <taxon>Fungi</taxon>
        <taxon>Dikarya</taxon>
        <taxon>Basidiomycota</taxon>
        <taxon>Agaricomycotina</taxon>
        <taxon>Agaricomycetes</taxon>
        <taxon>Agaricomycetidae</taxon>
        <taxon>Agaricales</taxon>
        <taxon>Marasmiineae</taxon>
        <taxon>Mycenaceae</taxon>
        <taxon>Mycena</taxon>
    </lineage>
</organism>
<dbReference type="EMBL" id="JARJCN010000107">
    <property type="protein sequence ID" value="KAJ7074973.1"/>
    <property type="molecule type" value="Genomic_DNA"/>
</dbReference>
<keyword evidence="2" id="KW-1185">Reference proteome</keyword>
<evidence type="ECO:0008006" key="3">
    <source>
        <dbReference type="Google" id="ProtNLM"/>
    </source>
</evidence>
<dbReference type="Proteomes" id="UP001222325">
    <property type="component" value="Unassembled WGS sequence"/>
</dbReference>
<gene>
    <name evidence="1" type="ORF">B0H15DRAFT_868385</name>
</gene>
<sequence length="287" mass="32031">MQSSSLGCRLPFELLREITGHNGDDVAALGALSLVSHTMRSMAIEELFSVAHFACAEDFARWLDMLSRTPRLVNVVKKVRLSNPGLAWLRRRRGMETGTNLAQSVVPPLIPPMPNVRVVEWQDGYMQALNPEMAVAHMAVFPNMQRLQFEHTLFSNMAALTRVLAACGSLKALAFLDTTTQSEPESDSSDSNIAHGPHLTELEELGASSTFNGGEDFLVNLVERFPPTHLRSLSFQNFRQSYQSPCSVAAMEKLLRLAAPSLVNLVIEPNFRELHRKHFWDPFDFPG</sequence>